<feature type="region of interest" description="Disordered" evidence="3">
    <location>
        <begin position="1"/>
        <end position="68"/>
    </location>
</feature>
<dbReference type="InterPro" id="IPR011990">
    <property type="entry name" value="TPR-like_helical_dom_sf"/>
</dbReference>
<feature type="non-terminal residue" evidence="4">
    <location>
        <position position="1"/>
    </location>
</feature>
<dbReference type="Proteomes" id="UP000324897">
    <property type="component" value="Chromosome 6"/>
</dbReference>
<dbReference type="PROSITE" id="PS50088">
    <property type="entry name" value="ANK_REPEAT"/>
    <property type="match status" value="3"/>
</dbReference>
<name>A0A5J9WPC0_9POAL</name>
<dbReference type="SMART" id="SM00248">
    <property type="entry name" value="ANK"/>
    <property type="match status" value="5"/>
</dbReference>
<reference evidence="4 5" key="1">
    <citation type="journal article" date="2019" name="Sci. Rep.">
        <title>A high-quality genome of Eragrostis curvula grass provides insights into Poaceae evolution and supports new strategies to enhance forage quality.</title>
        <authorList>
            <person name="Carballo J."/>
            <person name="Santos B.A.C.M."/>
            <person name="Zappacosta D."/>
            <person name="Garbus I."/>
            <person name="Selva J.P."/>
            <person name="Gallo C.A."/>
            <person name="Diaz A."/>
            <person name="Albertini E."/>
            <person name="Caccamo M."/>
            <person name="Echenique V."/>
        </authorList>
    </citation>
    <scope>NUCLEOTIDE SEQUENCE [LARGE SCALE GENOMIC DNA]</scope>
    <source>
        <strain evidence="5">cv. Victoria</strain>
        <tissue evidence="4">Leaf</tissue>
    </source>
</reference>
<dbReference type="PANTHER" id="PTHR46224:SF10">
    <property type="entry name" value="OS01G0189100 PROTEIN"/>
    <property type="match status" value="1"/>
</dbReference>
<feature type="repeat" description="ANK" evidence="1">
    <location>
        <begin position="220"/>
        <end position="252"/>
    </location>
</feature>
<dbReference type="Gene3D" id="1.25.40.20">
    <property type="entry name" value="Ankyrin repeat-containing domain"/>
    <property type="match status" value="1"/>
</dbReference>
<keyword evidence="1" id="KW-0040">ANK repeat</keyword>
<feature type="repeat" description="TPR" evidence="2">
    <location>
        <begin position="448"/>
        <end position="481"/>
    </location>
</feature>
<dbReference type="PANTHER" id="PTHR46224">
    <property type="entry name" value="ANKYRIN REPEAT FAMILY PROTEIN"/>
    <property type="match status" value="1"/>
</dbReference>
<dbReference type="EMBL" id="RWGY01000002">
    <property type="protein sequence ID" value="TVU50038.1"/>
    <property type="molecule type" value="Genomic_DNA"/>
</dbReference>
<dbReference type="InterPro" id="IPR002110">
    <property type="entry name" value="Ankyrin_rpt"/>
</dbReference>
<feature type="repeat" description="ANK" evidence="1">
    <location>
        <begin position="187"/>
        <end position="219"/>
    </location>
</feature>
<keyword evidence="5" id="KW-1185">Reference proteome</keyword>
<dbReference type="OrthoDB" id="600336at2759"/>
<evidence type="ECO:0000256" key="3">
    <source>
        <dbReference type="SAM" id="MobiDB-lite"/>
    </source>
</evidence>
<gene>
    <name evidence="4" type="ORF">EJB05_01391</name>
</gene>
<comment type="caution">
    <text evidence="4">The sequence shown here is derived from an EMBL/GenBank/DDBJ whole genome shotgun (WGS) entry which is preliminary data.</text>
</comment>
<evidence type="ECO:0000313" key="4">
    <source>
        <dbReference type="EMBL" id="TVU50038.1"/>
    </source>
</evidence>
<dbReference type="InterPro" id="IPR051616">
    <property type="entry name" value="Cul2-RING_E3_ligase_SR"/>
</dbReference>
<dbReference type="SUPFAM" id="SSF48403">
    <property type="entry name" value="Ankyrin repeat"/>
    <property type="match status" value="1"/>
</dbReference>
<feature type="repeat" description="ANK" evidence="1">
    <location>
        <begin position="288"/>
        <end position="321"/>
    </location>
</feature>
<dbReference type="Gramene" id="TVU50038">
    <property type="protein sequence ID" value="TVU50038"/>
    <property type="gene ID" value="EJB05_01391"/>
</dbReference>
<organism evidence="4 5">
    <name type="scientific">Eragrostis curvula</name>
    <name type="common">weeping love grass</name>
    <dbReference type="NCBI Taxonomy" id="38414"/>
    <lineage>
        <taxon>Eukaryota</taxon>
        <taxon>Viridiplantae</taxon>
        <taxon>Streptophyta</taxon>
        <taxon>Embryophyta</taxon>
        <taxon>Tracheophyta</taxon>
        <taxon>Spermatophyta</taxon>
        <taxon>Magnoliopsida</taxon>
        <taxon>Liliopsida</taxon>
        <taxon>Poales</taxon>
        <taxon>Poaceae</taxon>
        <taxon>PACMAD clade</taxon>
        <taxon>Chloridoideae</taxon>
        <taxon>Eragrostideae</taxon>
        <taxon>Eragrostidinae</taxon>
        <taxon>Eragrostis</taxon>
    </lineage>
</organism>
<dbReference type="PROSITE" id="PS50297">
    <property type="entry name" value="ANK_REP_REGION"/>
    <property type="match status" value="1"/>
</dbReference>
<evidence type="ECO:0000313" key="5">
    <source>
        <dbReference type="Proteomes" id="UP000324897"/>
    </source>
</evidence>
<dbReference type="PROSITE" id="PS50005">
    <property type="entry name" value="TPR"/>
    <property type="match status" value="1"/>
</dbReference>
<dbReference type="Pfam" id="PF12796">
    <property type="entry name" value="Ank_2"/>
    <property type="match status" value="1"/>
</dbReference>
<dbReference type="Gene3D" id="1.25.40.10">
    <property type="entry name" value="Tetratricopeptide repeat domain"/>
    <property type="match status" value="1"/>
</dbReference>
<proteinExistence type="predicted"/>
<dbReference type="InterPro" id="IPR019734">
    <property type="entry name" value="TPR_rpt"/>
</dbReference>
<evidence type="ECO:0000256" key="2">
    <source>
        <dbReference type="PROSITE-ProRule" id="PRU00339"/>
    </source>
</evidence>
<dbReference type="InterPro" id="IPR036770">
    <property type="entry name" value="Ankyrin_rpt-contain_sf"/>
</dbReference>
<keyword evidence="2" id="KW-0802">TPR repeat</keyword>
<dbReference type="SUPFAM" id="SSF48452">
    <property type="entry name" value="TPR-like"/>
    <property type="match status" value="1"/>
</dbReference>
<sequence length="501" mass="53883">MSLSIRHLPRGARAASNPAPKSVHPVQVRPSTQDDKSQRASAAGVPTPGPRTEATQSENPYSAPLRPLRQSPSFRRKLLLSSSGRGLASARSTRRRAMALPLIYLTPAVAATEDGSLLQAALDGNLRRLKGIIKNRGMGPAAVLSVIVDGFGVLHCAAAHGHLEVCKYLIGELGGDPNMAAGAEQFKGVTPFMFSVHSGDVCTVKYFIDHGGDPMKADANGRSVLHYAVCTGNCKATEFLLSEGIPVDIDCGSGTPLDHAAANDQYKTLKILLDHNANAGADIHCKGSLASPLLFATGQGGYTDLIPFLLKAGADPNVPDDMGYLPIERAALRECREEIKMLLPLTSPIPDVPNWSIDGVIAYTKFKSTGPLDKGAVDKRMAIFKSQADAAARRKEYAQASESYSLLLENKPDATLFSNRSFCKLKMGDGKGALSDANECRMLRPDWAKACYRQAAAHMLLKEYKQAYEALLDAEKLDPGNDDIMQELRKAMELMKLSPGQ</sequence>
<dbReference type="AlphaFoldDB" id="A0A5J9WPC0"/>
<protein>
    <submittedName>
        <fullName evidence="4">Uncharacterized protein</fullName>
    </submittedName>
</protein>
<evidence type="ECO:0000256" key="1">
    <source>
        <dbReference type="PROSITE-ProRule" id="PRU00023"/>
    </source>
</evidence>
<dbReference type="SMART" id="SM00028">
    <property type="entry name" value="TPR"/>
    <property type="match status" value="2"/>
</dbReference>
<accession>A0A5J9WPC0</accession>